<proteinExistence type="predicted"/>
<keyword evidence="3" id="KW-1185">Reference proteome</keyword>
<feature type="domain" description="Smr" evidence="1">
    <location>
        <begin position="283"/>
        <end position="344"/>
    </location>
</feature>
<comment type="caution">
    <text evidence="2">The sequence shown here is derived from an EMBL/GenBank/DDBJ whole genome shotgun (WGS) entry which is preliminary data.</text>
</comment>
<dbReference type="RefSeq" id="WP_343331121.1">
    <property type="nucleotide sequence ID" value="NZ_JAPOHD010000002.1"/>
</dbReference>
<dbReference type="Pfam" id="PF01713">
    <property type="entry name" value="Smr"/>
    <property type="match status" value="1"/>
</dbReference>
<dbReference type="EMBL" id="JAPOHD010000002">
    <property type="protein sequence ID" value="MCY1718782.1"/>
    <property type="molecule type" value="Genomic_DNA"/>
</dbReference>
<evidence type="ECO:0000313" key="3">
    <source>
        <dbReference type="Proteomes" id="UP001145087"/>
    </source>
</evidence>
<dbReference type="InterPro" id="IPR036781">
    <property type="entry name" value="Smr_assoc-like_sf"/>
</dbReference>
<evidence type="ECO:0000259" key="1">
    <source>
        <dbReference type="PROSITE" id="PS50828"/>
    </source>
</evidence>
<name>A0A9X3J4E9_9BACT</name>
<reference evidence="2" key="1">
    <citation type="submission" date="2022-11" db="EMBL/GenBank/DDBJ databases">
        <title>Marilongibacter aestuarii gen. nov., sp. nov., isolated from tidal flat sediment.</title>
        <authorList>
            <person name="Jiayan W."/>
        </authorList>
    </citation>
    <scope>NUCLEOTIDE SEQUENCE</scope>
    <source>
        <strain evidence="2">Z1-6</strain>
    </source>
</reference>
<dbReference type="InterPro" id="IPR002625">
    <property type="entry name" value="Smr_dom"/>
</dbReference>
<protein>
    <submittedName>
        <fullName evidence="2">DUF2027 domain-containing protein</fullName>
    </submittedName>
</protein>
<evidence type="ECO:0000313" key="2">
    <source>
        <dbReference type="EMBL" id="MCY1718782.1"/>
    </source>
</evidence>
<sequence length="345" mass="39360">MIKVGDKVKFLNDVGGGVVTGFINKNTVNVEGDDGFEVPCLISELVNVSAPELNTRTTPQVEESVELKPAYKPEFIETTGEIINGKNSPDFYFCFVPNDPKNPLAGEIEMYLVNDSNFTVLFSYSHISTDKVEIVEHGTVKSNARTKVDALVQNDLSDIPDYGFQLIYFKNAESEWNQPVVKKFRVNPVKFYKESTFQPNSYFRKNAMILQITPDLLKTELDKLTQADFKKVVKSKEVQQKPKKQLHKRTTDEVVIDLHINELLDNSEGLSNREILEIQMENVEVEMNTAIKNHTKRIVFIHGVGQGVLKQEVANLLKRKFKKYYFQDASFKEYGYGATMVILRK</sequence>
<organism evidence="2 3">
    <name type="scientific">Draconibacterium aestuarii</name>
    <dbReference type="NCBI Taxonomy" id="2998507"/>
    <lineage>
        <taxon>Bacteria</taxon>
        <taxon>Pseudomonadati</taxon>
        <taxon>Bacteroidota</taxon>
        <taxon>Bacteroidia</taxon>
        <taxon>Marinilabiliales</taxon>
        <taxon>Prolixibacteraceae</taxon>
        <taxon>Draconibacterium</taxon>
    </lineage>
</organism>
<dbReference type="InterPro" id="IPR018598">
    <property type="entry name" value="DUF2027"/>
</dbReference>
<dbReference type="Pfam" id="PF09640">
    <property type="entry name" value="DUF2027"/>
    <property type="match status" value="1"/>
</dbReference>
<dbReference type="AlphaFoldDB" id="A0A9X3J4E9"/>
<gene>
    <name evidence="2" type="ORF">OU798_00405</name>
</gene>
<dbReference type="Gene3D" id="3.30.1370.110">
    <property type="match status" value="1"/>
</dbReference>
<dbReference type="Gene3D" id="2.60.40.1600">
    <property type="entry name" value="Smr-associated-like"/>
    <property type="match status" value="1"/>
</dbReference>
<dbReference type="PROSITE" id="PS50828">
    <property type="entry name" value="SMR"/>
    <property type="match status" value="1"/>
</dbReference>
<dbReference type="Proteomes" id="UP001145087">
    <property type="component" value="Unassembled WGS sequence"/>
</dbReference>
<dbReference type="InterPro" id="IPR036063">
    <property type="entry name" value="Smr_dom_sf"/>
</dbReference>
<accession>A0A9X3J4E9</accession>
<dbReference type="SUPFAM" id="SSF158949">
    <property type="entry name" value="Smr-associated domain-like"/>
    <property type="match status" value="1"/>
</dbReference>